<organism evidence="7 8">
    <name type="scientific">Gracilariopsis chorda</name>
    <dbReference type="NCBI Taxonomy" id="448386"/>
    <lineage>
        <taxon>Eukaryota</taxon>
        <taxon>Rhodophyta</taxon>
        <taxon>Florideophyceae</taxon>
        <taxon>Rhodymeniophycidae</taxon>
        <taxon>Gracilariales</taxon>
        <taxon>Gracilariaceae</taxon>
        <taxon>Gracilariopsis</taxon>
    </lineage>
</organism>
<protein>
    <submittedName>
        <fullName evidence="7">Cytochrome B5-like protein</fullName>
    </submittedName>
</protein>
<dbReference type="InterPro" id="IPR001199">
    <property type="entry name" value="Cyt_B5-like_heme/steroid-bd"/>
</dbReference>
<dbReference type="PANTHER" id="PTHR19359">
    <property type="entry name" value="CYTOCHROME B5"/>
    <property type="match status" value="1"/>
</dbReference>
<dbReference type="PROSITE" id="PS00191">
    <property type="entry name" value="CYTOCHROME_B5_1"/>
    <property type="match status" value="1"/>
</dbReference>
<keyword evidence="5" id="KW-0812">Transmembrane</keyword>
<dbReference type="GO" id="GO:0020037">
    <property type="term" value="F:heme binding"/>
    <property type="evidence" value="ECO:0007669"/>
    <property type="project" value="UniProtKB-UniRule"/>
</dbReference>
<evidence type="ECO:0000313" key="8">
    <source>
        <dbReference type="Proteomes" id="UP000247409"/>
    </source>
</evidence>
<accession>A0A2V3IML4</accession>
<evidence type="ECO:0000256" key="2">
    <source>
        <dbReference type="ARBA" id="ARBA00022723"/>
    </source>
</evidence>
<keyword evidence="5" id="KW-0472">Membrane</keyword>
<feature type="domain" description="Cytochrome b5 heme-binding" evidence="6">
    <location>
        <begin position="48"/>
        <end position="123"/>
    </location>
</feature>
<comment type="similarity">
    <text evidence="4 5">Belongs to the cytochrome b5 family.</text>
</comment>
<evidence type="ECO:0000256" key="5">
    <source>
        <dbReference type="RuleBase" id="RU362121"/>
    </source>
</evidence>
<dbReference type="PROSITE" id="PS50255">
    <property type="entry name" value="CYTOCHROME_B5_2"/>
    <property type="match status" value="1"/>
</dbReference>
<dbReference type="Gene3D" id="3.10.120.10">
    <property type="entry name" value="Cytochrome b5-like heme/steroid binding domain"/>
    <property type="match status" value="1"/>
</dbReference>
<proteinExistence type="inferred from homology"/>
<dbReference type="STRING" id="448386.A0A2V3IML4"/>
<name>A0A2V3IML4_9FLOR</name>
<dbReference type="AlphaFoldDB" id="A0A2V3IML4"/>
<keyword evidence="1 5" id="KW-0349">Heme</keyword>
<dbReference type="SUPFAM" id="SSF55856">
    <property type="entry name" value="Cytochrome b5-like heme/steroid binding domain"/>
    <property type="match status" value="1"/>
</dbReference>
<reference evidence="7 8" key="1">
    <citation type="journal article" date="2018" name="Mol. Biol. Evol.">
        <title>Analysis of the draft genome of the red seaweed Gracilariopsis chorda provides insights into genome size evolution in Rhodophyta.</title>
        <authorList>
            <person name="Lee J."/>
            <person name="Yang E.C."/>
            <person name="Graf L."/>
            <person name="Yang J.H."/>
            <person name="Qiu H."/>
            <person name="Zel Zion U."/>
            <person name="Chan C.X."/>
            <person name="Stephens T.G."/>
            <person name="Weber A.P.M."/>
            <person name="Boo G.H."/>
            <person name="Boo S.M."/>
            <person name="Kim K.M."/>
            <person name="Shin Y."/>
            <person name="Jung M."/>
            <person name="Lee S.J."/>
            <person name="Yim H.S."/>
            <person name="Lee J.H."/>
            <person name="Bhattacharya D."/>
            <person name="Yoon H.S."/>
        </authorList>
    </citation>
    <scope>NUCLEOTIDE SEQUENCE [LARGE SCALE GENOMIC DNA]</scope>
    <source>
        <strain evidence="7 8">SKKU-2015</strain>
        <tissue evidence="7">Whole body</tissue>
    </source>
</reference>
<gene>
    <name evidence="7" type="ORF">BWQ96_06964</name>
</gene>
<dbReference type="SMART" id="SM01117">
    <property type="entry name" value="Cyt-b5"/>
    <property type="match status" value="1"/>
</dbReference>
<sequence length="133" mass="14435">MTLLPLAVIGLVLCIGLYVVFRRQRHGGLAGGSAILATPHRAASLGSDRVYSEQEVAQHNTAEDLWLIIKGKVYDLSPYIALHPGGEAMLRNAGRDSTKGFSGSQHPARVWDMIDEFYIGNVATLETSDKKAD</sequence>
<comment type="caution">
    <text evidence="7">The sequence shown here is derived from an EMBL/GenBank/DDBJ whole genome shotgun (WGS) entry which is preliminary data.</text>
</comment>
<keyword evidence="3 5" id="KW-0408">Iron</keyword>
<dbReference type="EMBL" id="NBIV01000129">
    <property type="protein sequence ID" value="PXF43325.1"/>
    <property type="molecule type" value="Genomic_DNA"/>
</dbReference>
<dbReference type="Pfam" id="PF00173">
    <property type="entry name" value="Cyt-b5"/>
    <property type="match status" value="1"/>
</dbReference>
<evidence type="ECO:0000313" key="7">
    <source>
        <dbReference type="EMBL" id="PXF43325.1"/>
    </source>
</evidence>
<evidence type="ECO:0000256" key="4">
    <source>
        <dbReference type="ARBA" id="ARBA00038168"/>
    </source>
</evidence>
<dbReference type="PANTHER" id="PTHR19359:SF95">
    <property type="entry name" value="CYTOCHROME B5 TYPE B"/>
    <property type="match status" value="1"/>
</dbReference>
<keyword evidence="8" id="KW-1185">Reference proteome</keyword>
<evidence type="ECO:0000256" key="1">
    <source>
        <dbReference type="ARBA" id="ARBA00022617"/>
    </source>
</evidence>
<dbReference type="OrthoDB" id="260519at2759"/>
<evidence type="ECO:0000256" key="3">
    <source>
        <dbReference type="ARBA" id="ARBA00023004"/>
    </source>
</evidence>
<keyword evidence="2 5" id="KW-0479">Metal-binding</keyword>
<keyword evidence="5" id="KW-1133">Transmembrane helix</keyword>
<dbReference type="GO" id="GO:0016020">
    <property type="term" value="C:membrane"/>
    <property type="evidence" value="ECO:0007669"/>
    <property type="project" value="TreeGrafter"/>
</dbReference>
<evidence type="ECO:0000259" key="6">
    <source>
        <dbReference type="PROSITE" id="PS50255"/>
    </source>
</evidence>
<dbReference type="InterPro" id="IPR018506">
    <property type="entry name" value="Cyt_B5_heme-BS"/>
</dbReference>
<dbReference type="InterPro" id="IPR036400">
    <property type="entry name" value="Cyt_B5-like_heme/steroid_sf"/>
</dbReference>
<dbReference type="Proteomes" id="UP000247409">
    <property type="component" value="Unassembled WGS sequence"/>
</dbReference>
<dbReference type="InterPro" id="IPR050668">
    <property type="entry name" value="Cytochrome_b5"/>
</dbReference>
<dbReference type="GO" id="GO:0046872">
    <property type="term" value="F:metal ion binding"/>
    <property type="evidence" value="ECO:0007669"/>
    <property type="project" value="UniProtKB-UniRule"/>
</dbReference>
<feature type="transmembrane region" description="Helical" evidence="5">
    <location>
        <begin position="6"/>
        <end position="21"/>
    </location>
</feature>